<gene>
    <name evidence="1" type="ORF">SOCE26_035200</name>
</gene>
<protein>
    <submittedName>
        <fullName evidence="1">Uncharacterized protein</fullName>
    </submittedName>
</protein>
<accession>A0A2L0ES15</accession>
<name>A0A2L0ES15_SORCE</name>
<sequence length="54" mass="5880">MTSPERTGSDGVRAARALLSLVDEHSCLSTRDRLIGKGSSRFSADSRSRQSRIT</sequence>
<evidence type="ECO:0000313" key="1">
    <source>
        <dbReference type="EMBL" id="AUX42093.1"/>
    </source>
</evidence>
<organism evidence="1 2">
    <name type="scientific">Sorangium cellulosum</name>
    <name type="common">Polyangium cellulosum</name>
    <dbReference type="NCBI Taxonomy" id="56"/>
    <lineage>
        <taxon>Bacteria</taxon>
        <taxon>Pseudomonadati</taxon>
        <taxon>Myxococcota</taxon>
        <taxon>Polyangia</taxon>
        <taxon>Polyangiales</taxon>
        <taxon>Polyangiaceae</taxon>
        <taxon>Sorangium</taxon>
    </lineage>
</organism>
<dbReference type="EMBL" id="CP012673">
    <property type="protein sequence ID" value="AUX42093.1"/>
    <property type="molecule type" value="Genomic_DNA"/>
</dbReference>
<dbReference type="Proteomes" id="UP000238348">
    <property type="component" value="Chromosome"/>
</dbReference>
<proteinExistence type="predicted"/>
<dbReference type="AlphaFoldDB" id="A0A2L0ES15"/>
<reference evidence="1 2" key="1">
    <citation type="submission" date="2015-09" db="EMBL/GenBank/DDBJ databases">
        <title>Sorangium comparison.</title>
        <authorList>
            <person name="Zaburannyi N."/>
            <person name="Bunk B."/>
            <person name="Overmann J."/>
            <person name="Mueller R."/>
        </authorList>
    </citation>
    <scope>NUCLEOTIDE SEQUENCE [LARGE SCALE GENOMIC DNA]</scope>
    <source>
        <strain evidence="1 2">So ce26</strain>
    </source>
</reference>
<evidence type="ECO:0000313" key="2">
    <source>
        <dbReference type="Proteomes" id="UP000238348"/>
    </source>
</evidence>